<accession>D3B7F1</accession>
<feature type="transmembrane region" description="Helical" evidence="3">
    <location>
        <begin position="135"/>
        <end position="152"/>
    </location>
</feature>
<evidence type="ECO:0000313" key="6">
    <source>
        <dbReference type="Proteomes" id="UP000001396"/>
    </source>
</evidence>
<dbReference type="AlphaFoldDB" id="D3B7F1"/>
<dbReference type="PANTHER" id="PTHR48108">
    <property type="entry name" value="CBS DOMAIN-CONTAINING PROTEIN CBSX2, CHLOROPLASTIC"/>
    <property type="match status" value="1"/>
</dbReference>
<comment type="caution">
    <text evidence="5">The sequence shown here is derived from an EMBL/GenBank/DDBJ whole genome shotgun (WGS) entry which is preliminary data.</text>
</comment>
<keyword evidence="3" id="KW-0472">Membrane</keyword>
<dbReference type="SMART" id="SM00116">
    <property type="entry name" value="CBS"/>
    <property type="match status" value="2"/>
</dbReference>
<dbReference type="GeneID" id="31359876"/>
<dbReference type="InterPro" id="IPR051462">
    <property type="entry name" value="CBS_domain-containing"/>
</dbReference>
<dbReference type="EMBL" id="ADBJ01000018">
    <property type="protein sequence ID" value="EFA82694.1"/>
    <property type="molecule type" value="Genomic_DNA"/>
</dbReference>
<gene>
    <name evidence="5" type="ORF">PPL_04389</name>
</gene>
<dbReference type="InterPro" id="IPR046342">
    <property type="entry name" value="CBS_dom_sf"/>
</dbReference>
<organism evidence="5 6">
    <name type="scientific">Heterostelium pallidum (strain ATCC 26659 / Pp 5 / PN500)</name>
    <name type="common">Cellular slime mold</name>
    <name type="synonym">Polysphondylium pallidum</name>
    <dbReference type="NCBI Taxonomy" id="670386"/>
    <lineage>
        <taxon>Eukaryota</taxon>
        <taxon>Amoebozoa</taxon>
        <taxon>Evosea</taxon>
        <taxon>Eumycetozoa</taxon>
        <taxon>Dictyostelia</taxon>
        <taxon>Acytosteliales</taxon>
        <taxon>Acytosteliaceae</taxon>
        <taxon>Heterostelium</taxon>
    </lineage>
</organism>
<dbReference type="Gene3D" id="3.10.580.10">
    <property type="entry name" value="CBS-domain"/>
    <property type="match status" value="2"/>
</dbReference>
<sequence>MASRLPNVTNVLVKHLMTKTIYSVSMDSTLDMALKCLNTHSIHRIPVIDDDGNLKGIITDRDLRLACDSPFLPESNEERVMKLSQHKVSQVMKNNPLTIEENSPVVDVAKLLRVSDVGGLPVVDNNGKYKITMKIFLTIILLFLIFNLSLTAQGESAIECPQLQMPECKGDQELVSKKGADGCTYSECVPLVKHRPCPQYRISKCPEGQRVQTTMDRGCSIDKCVKI</sequence>
<dbReference type="STRING" id="670386.D3B7F1"/>
<evidence type="ECO:0000256" key="1">
    <source>
        <dbReference type="ARBA" id="ARBA00022737"/>
    </source>
</evidence>
<evidence type="ECO:0000313" key="5">
    <source>
        <dbReference type="EMBL" id="EFA82694.1"/>
    </source>
</evidence>
<dbReference type="InParanoid" id="D3B7F1"/>
<keyword evidence="1" id="KW-0677">Repeat</keyword>
<dbReference type="InterPro" id="IPR000644">
    <property type="entry name" value="CBS_dom"/>
</dbReference>
<keyword evidence="3" id="KW-0812">Transmembrane</keyword>
<reference evidence="5 6" key="1">
    <citation type="journal article" date="2011" name="Genome Res.">
        <title>Phylogeny-wide analysis of social amoeba genomes highlights ancient origins for complex intercellular communication.</title>
        <authorList>
            <person name="Heidel A.J."/>
            <person name="Lawal H.M."/>
            <person name="Felder M."/>
            <person name="Schilde C."/>
            <person name="Helps N.R."/>
            <person name="Tunggal B."/>
            <person name="Rivero F."/>
            <person name="John U."/>
            <person name="Schleicher M."/>
            <person name="Eichinger L."/>
            <person name="Platzer M."/>
            <person name="Noegel A.A."/>
            <person name="Schaap P."/>
            <person name="Gloeckner G."/>
        </authorList>
    </citation>
    <scope>NUCLEOTIDE SEQUENCE [LARGE SCALE GENOMIC DNA]</scope>
    <source>
        <strain evidence="6">ATCC 26659 / Pp 5 / PN500</strain>
    </source>
</reference>
<protein>
    <submittedName>
        <fullName evidence="5">Putative acetoin dehydrogenase</fullName>
    </submittedName>
</protein>
<name>D3B7F1_HETP5</name>
<keyword evidence="3" id="KW-1133">Transmembrane helix</keyword>
<feature type="domain" description="CBS" evidence="4">
    <location>
        <begin position="17"/>
        <end position="74"/>
    </location>
</feature>
<dbReference type="SUPFAM" id="SSF54631">
    <property type="entry name" value="CBS-domain pair"/>
    <property type="match status" value="1"/>
</dbReference>
<dbReference type="RefSeq" id="XP_020434811.1">
    <property type="nucleotide sequence ID" value="XM_020575291.1"/>
</dbReference>
<dbReference type="Proteomes" id="UP000001396">
    <property type="component" value="Unassembled WGS sequence"/>
</dbReference>
<dbReference type="Pfam" id="PF00571">
    <property type="entry name" value="CBS"/>
    <property type="match status" value="2"/>
</dbReference>
<keyword evidence="2" id="KW-0129">CBS domain</keyword>
<dbReference type="CDD" id="cd04584">
    <property type="entry name" value="CBS_pair_AcuB_like"/>
    <property type="match status" value="1"/>
</dbReference>
<dbReference type="PANTHER" id="PTHR48108:SF26">
    <property type="entry name" value="CBS DOMAIN-CONTAINING PROTEIN DDB_G0289609"/>
    <property type="match status" value="1"/>
</dbReference>
<feature type="domain" description="CBS" evidence="4">
    <location>
        <begin position="92"/>
        <end position="150"/>
    </location>
</feature>
<evidence type="ECO:0000256" key="3">
    <source>
        <dbReference type="SAM" id="Phobius"/>
    </source>
</evidence>
<dbReference type="PROSITE" id="PS51371">
    <property type="entry name" value="CBS"/>
    <property type="match status" value="2"/>
</dbReference>
<evidence type="ECO:0000256" key="2">
    <source>
        <dbReference type="PROSITE-ProRule" id="PRU00703"/>
    </source>
</evidence>
<evidence type="ECO:0000259" key="4">
    <source>
        <dbReference type="PROSITE" id="PS51371"/>
    </source>
</evidence>
<keyword evidence="6" id="KW-1185">Reference proteome</keyword>
<proteinExistence type="predicted"/>